<dbReference type="SMART" id="SM00714">
    <property type="entry name" value="LITAF"/>
    <property type="match status" value="1"/>
</dbReference>
<comment type="subcellular location">
    <subcellularLocation>
        <location evidence="1">Endosome membrane</location>
        <topology evidence="1">Peripheral membrane protein</topology>
        <orientation evidence="1">Cytoplasmic side</orientation>
    </subcellularLocation>
    <subcellularLocation>
        <location evidence="2">Late endosome membrane</location>
    </subcellularLocation>
    <subcellularLocation>
        <location evidence="3">Lysosome membrane</location>
        <topology evidence="3">Peripheral membrane protein</topology>
        <orientation evidence="3">Cytoplasmic side</orientation>
    </subcellularLocation>
</comment>
<accession>A0A8T2MZS7</accession>
<evidence type="ECO:0000256" key="3">
    <source>
        <dbReference type="ARBA" id="ARBA00004630"/>
    </source>
</evidence>
<evidence type="ECO:0000256" key="4">
    <source>
        <dbReference type="ARBA" id="ARBA00005975"/>
    </source>
</evidence>
<sequence>MATAPPMETAGFPGFVQPPSYEETMINPHPQYSQGPMPPPYGYSKVPQHPYPPPASSPPVTSPMVSVQTIYVQPGAVFRDQPVQALCPACSQLVVTRMEYNTGTMTWLSCLALSFFGCVYGCCLIPFCVDSLKDVNHHCPNCNNLMGVYRRL</sequence>
<proteinExistence type="inferred from homology"/>
<comment type="similarity">
    <text evidence="4">Belongs to the CDIP1/LITAF family.</text>
</comment>
<keyword evidence="7 8" id="KW-0472">Membrane</keyword>
<dbReference type="GO" id="GO:0098574">
    <property type="term" value="C:cytoplasmic side of lysosomal membrane"/>
    <property type="evidence" value="ECO:0007669"/>
    <property type="project" value="TreeGrafter"/>
</dbReference>
<keyword evidence="6" id="KW-0862">Zinc</keyword>
<feature type="transmembrane region" description="Helical" evidence="8">
    <location>
        <begin position="107"/>
        <end position="127"/>
    </location>
</feature>
<dbReference type="Proteomes" id="UP000824540">
    <property type="component" value="Unassembled WGS sequence"/>
</dbReference>
<gene>
    <name evidence="10" type="ORF">JZ751_012870</name>
</gene>
<keyword evidence="11" id="KW-1185">Reference proteome</keyword>
<dbReference type="PANTHER" id="PTHR23292">
    <property type="entry name" value="LIPOPOLYSACCHARIDE-INDUCED TUMOR NECROSIS FACTOR-ALPHA FACTOR"/>
    <property type="match status" value="1"/>
</dbReference>
<evidence type="ECO:0000256" key="6">
    <source>
        <dbReference type="ARBA" id="ARBA00022833"/>
    </source>
</evidence>
<dbReference type="GO" id="GO:0098560">
    <property type="term" value="C:cytoplasmic side of late endosome membrane"/>
    <property type="evidence" value="ECO:0007669"/>
    <property type="project" value="TreeGrafter"/>
</dbReference>
<dbReference type="GO" id="GO:0008270">
    <property type="term" value="F:zinc ion binding"/>
    <property type="evidence" value="ECO:0007669"/>
    <property type="project" value="TreeGrafter"/>
</dbReference>
<dbReference type="EMBL" id="JAFBMS010000207">
    <property type="protein sequence ID" value="KAG9333283.1"/>
    <property type="molecule type" value="Genomic_DNA"/>
</dbReference>
<evidence type="ECO:0000256" key="5">
    <source>
        <dbReference type="ARBA" id="ARBA00022723"/>
    </source>
</evidence>
<dbReference type="AlphaFoldDB" id="A0A8T2MZS7"/>
<dbReference type="PROSITE" id="PS51837">
    <property type="entry name" value="LITAF"/>
    <property type="match status" value="1"/>
</dbReference>
<keyword evidence="8" id="KW-1133">Transmembrane helix</keyword>
<dbReference type="OrthoDB" id="4713066at2759"/>
<evidence type="ECO:0000256" key="1">
    <source>
        <dbReference type="ARBA" id="ARBA00004125"/>
    </source>
</evidence>
<reference evidence="10" key="1">
    <citation type="thesis" date="2021" institute="BYU ScholarsArchive" country="Provo, UT, USA">
        <title>Applications of and Algorithms for Genome Assembly and Genomic Analyses with an Emphasis on Marine Teleosts.</title>
        <authorList>
            <person name="Pickett B.D."/>
        </authorList>
    </citation>
    <scope>NUCLEOTIDE SEQUENCE</scope>
    <source>
        <strain evidence="10">HI-2016</strain>
    </source>
</reference>
<evidence type="ECO:0000259" key="9">
    <source>
        <dbReference type="PROSITE" id="PS51837"/>
    </source>
</evidence>
<evidence type="ECO:0000313" key="10">
    <source>
        <dbReference type="EMBL" id="KAG9333283.1"/>
    </source>
</evidence>
<keyword evidence="8" id="KW-0812">Transmembrane</keyword>
<evidence type="ECO:0000256" key="2">
    <source>
        <dbReference type="ARBA" id="ARBA00004414"/>
    </source>
</evidence>
<evidence type="ECO:0000256" key="7">
    <source>
        <dbReference type="ARBA" id="ARBA00023136"/>
    </source>
</evidence>
<dbReference type="PANTHER" id="PTHR23292:SF45">
    <property type="entry name" value="LIPOPOLYSACCHARIDE-INDUCED TUMOR NECROSIS FACTOR-ALPHA FACTOR HOMOLOG"/>
    <property type="match status" value="1"/>
</dbReference>
<dbReference type="GO" id="GO:0005634">
    <property type="term" value="C:nucleus"/>
    <property type="evidence" value="ECO:0007669"/>
    <property type="project" value="TreeGrafter"/>
</dbReference>
<dbReference type="InterPro" id="IPR037519">
    <property type="entry name" value="LITAF_fam"/>
</dbReference>
<dbReference type="Pfam" id="PF10601">
    <property type="entry name" value="zf-LITAF-like"/>
    <property type="match status" value="1"/>
</dbReference>
<evidence type="ECO:0000313" key="11">
    <source>
        <dbReference type="Proteomes" id="UP000824540"/>
    </source>
</evidence>
<protein>
    <recommendedName>
        <fullName evidence="9">LITAF domain-containing protein</fullName>
    </recommendedName>
</protein>
<organism evidence="10 11">
    <name type="scientific">Albula glossodonta</name>
    <name type="common">roundjaw bonefish</name>
    <dbReference type="NCBI Taxonomy" id="121402"/>
    <lineage>
        <taxon>Eukaryota</taxon>
        <taxon>Metazoa</taxon>
        <taxon>Chordata</taxon>
        <taxon>Craniata</taxon>
        <taxon>Vertebrata</taxon>
        <taxon>Euteleostomi</taxon>
        <taxon>Actinopterygii</taxon>
        <taxon>Neopterygii</taxon>
        <taxon>Teleostei</taxon>
        <taxon>Albuliformes</taxon>
        <taxon>Albulidae</taxon>
        <taxon>Albula</taxon>
    </lineage>
</organism>
<dbReference type="InterPro" id="IPR006629">
    <property type="entry name" value="LITAF"/>
</dbReference>
<name>A0A8T2MZS7_9TELE</name>
<keyword evidence="5" id="KW-0479">Metal-binding</keyword>
<feature type="domain" description="LITAF" evidence="9">
    <location>
        <begin position="67"/>
        <end position="151"/>
    </location>
</feature>
<comment type="caution">
    <text evidence="10">The sequence shown here is derived from an EMBL/GenBank/DDBJ whole genome shotgun (WGS) entry which is preliminary data.</text>
</comment>
<evidence type="ECO:0000256" key="8">
    <source>
        <dbReference type="SAM" id="Phobius"/>
    </source>
</evidence>